<proteinExistence type="predicted"/>
<reference evidence="11" key="1">
    <citation type="journal article" date="2019" name="PLoS Negl. Trop. Dis.">
        <title>Revisiting the worldwide diversity of Leptospira species in the environment.</title>
        <authorList>
            <person name="Vincent A.T."/>
            <person name="Schiettekatte O."/>
            <person name="Bourhy P."/>
            <person name="Veyrier F.J."/>
            <person name="Picardeau M."/>
        </authorList>
    </citation>
    <scope>NUCLEOTIDE SEQUENCE [LARGE SCALE GENOMIC DNA]</scope>
    <source>
        <strain evidence="11">SSW15</strain>
    </source>
</reference>
<accession>A0A4R9GK32</accession>
<dbReference type="InterPro" id="IPR005467">
    <property type="entry name" value="His_kinase_dom"/>
</dbReference>
<keyword evidence="3 8" id="KW-0597">Phosphoprotein</keyword>
<dbReference type="Gene3D" id="3.40.50.2300">
    <property type="match status" value="1"/>
</dbReference>
<evidence type="ECO:0000256" key="2">
    <source>
        <dbReference type="ARBA" id="ARBA00012438"/>
    </source>
</evidence>
<keyword evidence="7" id="KW-0067">ATP-binding</keyword>
<dbReference type="SMART" id="SM00448">
    <property type="entry name" value="REC"/>
    <property type="match status" value="1"/>
</dbReference>
<dbReference type="EC" id="2.7.13.3" evidence="2"/>
<evidence type="ECO:0000313" key="11">
    <source>
        <dbReference type="EMBL" id="TGK14037.1"/>
    </source>
</evidence>
<dbReference type="EMBL" id="RQET01000001">
    <property type="protein sequence ID" value="TGK14037.1"/>
    <property type="molecule type" value="Genomic_DNA"/>
</dbReference>
<dbReference type="Pfam" id="PF02518">
    <property type="entry name" value="HATPase_c"/>
    <property type="match status" value="1"/>
</dbReference>
<organism evidence="11 12">
    <name type="scientific">Leptospira fletcheri</name>
    <dbReference type="NCBI Taxonomy" id="2484981"/>
    <lineage>
        <taxon>Bacteria</taxon>
        <taxon>Pseudomonadati</taxon>
        <taxon>Spirochaetota</taxon>
        <taxon>Spirochaetia</taxon>
        <taxon>Leptospirales</taxon>
        <taxon>Leptospiraceae</taxon>
        <taxon>Leptospira</taxon>
    </lineage>
</organism>
<dbReference type="PANTHER" id="PTHR41523:SF8">
    <property type="entry name" value="ETHYLENE RESPONSE SENSOR PROTEIN"/>
    <property type="match status" value="1"/>
</dbReference>
<evidence type="ECO:0000259" key="9">
    <source>
        <dbReference type="PROSITE" id="PS50109"/>
    </source>
</evidence>
<dbReference type="Proteomes" id="UP000298458">
    <property type="component" value="Unassembled WGS sequence"/>
</dbReference>
<dbReference type="AlphaFoldDB" id="A0A4R9GK32"/>
<comment type="caution">
    <text evidence="11">The sequence shown here is derived from an EMBL/GenBank/DDBJ whole genome shotgun (WGS) entry which is preliminary data.</text>
</comment>
<dbReference type="InterPro" id="IPR011495">
    <property type="entry name" value="Sig_transdc_His_kin_sub2_dim/P"/>
</dbReference>
<evidence type="ECO:0000256" key="5">
    <source>
        <dbReference type="ARBA" id="ARBA00022741"/>
    </source>
</evidence>
<dbReference type="Gene3D" id="3.30.565.10">
    <property type="entry name" value="Histidine kinase-like ATPase, C-terminal domain"/>
    <property type="match status" value="1"/>
</dbReference>
<dbReference type="RefSeq" id="WP_135766378.1">
    <property type="nucleotide sequence ID" value="NZ_RQET01000001.1"/>
</dbReference>
<keyword evidence="6" id="KW-0418">Kinase</keyword>
<feature type="modified residue" description="4-aspartylphosphate" evidence="8">
    <location>
        <position position="58"/>
    </location>
</feature>
<dbReference type="SMART" id="SM00387">
    <property type="entry name" value="HATPase_c"/>
    <property type="match status" value="1"/>
</dbReference>
<dbReference type="GO" id="GO:0005524">
    <property type="term" value="F:ATP binding"/>
    <property type="evidence" value="ECO:0007669"/>
    <property type="project" value="UniProtKB-KW"/>
</dbReference>
<dbReference type="Gene3D" id="3.30.450.20">
    <property type="entry name" value="PAS domain"/>
    <property type="match status" value="1"/>
</dbReference>
<dbReference type="GO" id="GO:0004673">
    <property type="term" value="F:protein histidine kinase activity"/>
    <property type="evidence" value="ECO:0007669"/>
    <property type="project" value="UniProtKB-EC"/>
</dbReference>
<dbReference type="SUPFAM" id="SSF55874">
    <property type="entry name" value="ATPase domain of HSP90 chaperone/DNA topoisomerase II/histidine kinase"/>
    <property type="match status" value="1"/>
</dbReference>
<dbReference type="GO" id="GO:0000160">
    <property type="term" value="P:phosphorelay signal transduction system"/>
    <property type="evidence" value="ECO:0007669"/>
    <property type="project" value="InterPro"/>
</dbReference>
<dbReference type="PROSITE" id="PS50110">
    <property type="entry name" value="RESPONSE_REGULATORY"/>
    <property type="match status" value="1"/>
</dbReference>
<dbReference type="Pfam" id="PF00072">
    <property type="entry name" value="Response_reg"/>
    <property type="match status" value="1"/>
</dbReference>
<dbReference type="InterPro" id="IPR001789">
    <property type="entry name" value="Sig_transdc_resp-reg_receiver"/>
</dbReference>
<dbReference type="OrthoDB" id="9108362at2"/>
<evidence type="ECO:0000256" key="1">
    <source>
        <dbReference type="ARBA" id="ARBA00000085"/>
    </source>
</evidence>
<dbReference type="SUPFAM" id="SSF52172">
    <property type="entry name" value="CheY-like"/>
    <property type="match status" value="1"/>
</dbReference>
<protein>
    <recommendedName>
        <fullName evidence="2">histidine kinase</fullName>
        <ecNumber evidence="2">2.7.13.3</ecNumber>
    </recommendedName>
</protein>
<dbReference type="InterPro" id="IPR011006">
    <property type="entry name" value="CheY-like_superfamily"/>
</dbReference>
<evidence type="ECO:0000256" key="4">
    <source>
        <dbReference type="ARBA" id="ARBA00022679"/>
    </source>
</evidence>
<dbReference type="PANTHER" id="PTHR41523">
    <property type="entry name" value="TWO-COMPONENT SYSTEM SENSOR PROTEIN"/>
    <property type="match status" value="1"/>
</dbReference>
<sequence length="391" mass="44832">MDSNHKVDILVVDDNPENLRILEHIFANLEVRIVKAQSGVEALKALLEPDDFALIFMDVRMPGLDGFEVASLIRQREKCAHIPIIFLTAYGGSETGMFKGYSLGAVDFLVKPIAPEILRSKVSVFVELYKKNKMLAYQEEMLRQSRDQLELRVKERTRELHRVNEELVKEIAERTRAESALKVSLREKEILLREIHHRVKNNLQVVSSILSLQGNYITDRKSYEIFEDSQFRIRSIALIHELLYQNEDLARMNFRQYLNNLVSNLLRTYRIDSRISFEIDADQVFLSLDSAIHCGLIVTELVTNSLKYGFKEQDSGKVSIQMKALENESYIMTVADDGVGFPQDVDFKKTDSLGLQLVNALAEQIEGTLTLDREGGTKFRLEFRDKGKAVE</sequence>
<dbReference type="InterPro" id="IPR036890">
    <property type="entry name" value="HATPase_C_sf"/>
</dbReference>
<evidence type="ECO:0000256" key="7">
    <source>
        <dbReference type="ARBA" id="ARBA00022840"/>
    </source>
</evidence>
<dbReference type="PROSITE" id="PS50109">
    <property type="entry name" value="HIS_KIN"/>
    <property type="match status" value="1"/>
</dbReference>
<feature type="domain" description="Response regulatory" evidence="10">
    <location>
        <begin position="8"/>
        <end position="126"/>
    </location>
</feature>
<evidence type="ECO:0000256" key="6">
    <source>
        <dbReference type="ARBA" id="ARBA00022777"/>
    </source>
</evidence>
<evidence type="ECO:0000256" key="8">
    <source>
        <dbReference type="PROSITE-ProRule" id="PRU00169"/>
    </source>
</evidence>
<feature type="domain" description="Histidine kinase" evidence="9">
    <location>
        <begin position="194"/>
        <end position="387"/>
    </location>
</feature>
<evidence type="ECO:0000259" key="10">
    <source>
        <dbReference type="PROSITE" id="PS50110"/>
    </source>
</evidence>
<dbReference type="InterPro" id="IPR003594">
    <property type="entry name" value="HATPase_dom"/>
</dbReference>
<keyword evidence="5" id="KW-0547">Nucleotide-binding</keyword>
<dbReference type="Pfam" id="PF07568">
    <property type="entry name" value="HisKA_2"/>
    <property type="match status" value="1"/>
</dbReference>
<keyword evidence="12" id="KW-1185">Reference proteome</keyword>
<comment type="catalytic activity">
    <reaction evidence="1">
        <text>ATP + protein L-histidine = ADP + protein N-phospho-L-histidine.</text>
        <dbReference type="EC" id="2.7.13.3"/>
    </reaction>
</comment>
<gene>
    <name evidence="11" type="ORF">EHO60_01455</name>
</gene>
<evidence type="ECO:0000313" key="12">
    <source>
        <dbReference type="Proteomes" id="UP000298458"/>
    </source>
</evidence>
<keyword evidence="4" id="KW-0808">Transferase</keyword>
<name>A0A4R9GK32_9LEPT</name>
<evidence type="ECO:0000256" key="3">
    <source>
        <dbReference type="ARBA" id="ARBA00022553"/>
    </source>
</evidence>